<evidence type="ECO:0000313" key="2">
    <source>
        <dbReference type="EMBL" id="OKA21850.1"/>
    </source>
</evidence>
<dbReference type="InterPro" id="IPR052532">
    <property type="entry name" value="SUA5_domain"/>
</dbReference>
<name>A0A0M5LWT8_9PSED</name>
<reference evidence="3 4" key="1">
    <citation type="submission" date="2016-11" db="EMBL/GenBank/DDBJ databases">
        <title>Draft genome of Pseudomonas versuta A4R1.12.</title>
        <authorList>
            <person name="See-Too W.-S."/>
        </authorList>
    </citation>
    <scope>NUCLEOTIDE SEQUENCE [LARGE SCALE GENOMIC DNA]</scope>
    <source>
        <strain evidence="3 4">A4R1.12</strain>
    </source>
</reference>
<accession>A0A1Q4KK07</accession>
<dbReference type="NCBIfam" id="TIGR00057">
    <property type="entry name" value="L-threonylcarbamoyladenylate synthase"/>
    <property type="match status" value="1"/>
</dbReference>
<evidence type="ECO:0000313" key="5">
    <source>
        <dbReference type="Proteomes" id="UP000186677"/>
    </source>
</evidence>
<protein>
    <submittedName>
        <fullName evidence="3">Threonylcarbamoyl-AMP synthase</fullName>
    </submittedName>
</protein>
<dbReference type="KEGG" id="ppsy:AOC04_12850"/>
<evidence type="ECO:0000313" key="3">
    <source>
        <dbReference type="EMBL" id="OKA26364.1"/>
    </source>
</evidence>
<dbReference type="InterPro" id="IPR017945">
    <property type="entry name" value="DHBP_synth_RibB-like_a/b_dom"/>
</dbReference>
<evidence type="ECO:0000259" key="1">
    <source>
        <dbReference type="PROSITE" id="PS51163"/>
    </source>
</evidence>
<comment type="caution">
    <text evidence="3">The sequence shown here is derived from an EMBL/GenBank/DDBJ whole genome shotgun (WGS) entry which is preliminary data.</text>
</comment>
<evidence type="ECO:0000313" key="4">
    <source>
        <dbReference type="Proteomes" id="UP000185990"/>
    </source>
</evidence>
<organism evidence="3 4">
    <name type="scientific">Pseudomonas versuta</name>
    <dbReference type="NCBI Taxonomy" id="1788301"/>
    <lineage>
        <taxon>Bacteria</taxon>
        <taxon>Pseudomonadati</taxon>
        <taxon>Pseudomonadota</taxon>
        <taxon>Gammaproteobacteria</taxon>
        <taxon>Pseudomonadales</taxon>
        <taxon>Pseudomonadaceae</taxon>
        <taxon>Pseudomonas</taxon>
    </lineage>
</organism>
<dbReference type="RefSeq" id="WP_060696949.1">
    <property type="nucleotide sequence ID" value="NZ_CP012676.1"/>
</dbReference>
<dbReference type="AlphaFoldDB" id="A0A0M5LWT8"/>
<dbReference type="InterPro" id="IPR006070">
    <property type="entry name" value="Sua5-like_dom"/>
</dbReference>
<dbReference type="Gene3D" id="3.90.870.10">
    <property type="entry name" value="DHBP synthase"/>
    <property type="match status" value="1"/>
</dbReference>
<dbReference type="OrthoDB" id="9781656at2"/>
<sequence length="209" mass="23220">MSQFFQIHPENPQPRLIKQAVDIIKKGGVVIYPTDSSYALGCQMGDKHAIERIKRLRNLDDKHNFTLMCCDLSQLGLFAKVETGVFRLLKAHTPGPYTFILNATRDVPRLLLHPKRRTIGVRVPSHPIALALLEELGEPLMSVTLILPGEKEPMEDPYEIRDALEKQVDLIIDGGFGGNKASTVISLIDLEPDVVRVGCGDPTPFMVEA</sequence>
<keyword evidence="5" id="KW-1185">Reference proteome</keyword>
<reference evidence="2 5" key="2">
    <citation type="submission" date="2016-11" db="EMBL/GenBank/DDBJ databases">
        <title>Draft genome of Pseudomonas versuta A4R1.5.</title>
        <authorList>
            <person name="See-Too W.-S."/>
        </authorList>
    </citation>
    <scope>NUCLEOTIDE SEQUENCE [LARGE SCALE GENOMIC DNA]</scope>
    <source>
        <strain evidence="2 5">A4R1.5</strain>
    </source>
</reference>
<dbReference type="SUPFAM" id="SSF55821">
    <property type="entry name" value="YrdC/RibB"/>
    <property type="match status" value="1"/>
</dbReference>
<accession>A0A0M5LWT8</accession>
<proteinExistence type="predicted"/>
<dbReference type="EMBL" id="MPJC01000005">
    <property type="protein sequence ID" value="OKA21850.1"/>
    <property type="molecule type" value="Genomic_DNA"/>
</dbReference>
<dbReference type="EMBL" id="MPJD01000012">
    <property type="protein sequence ID" value="OKA26364.1"/>
    <property type="molecule type" value="Genomic_DNA"/>
</dbReference>
<dbReference type="GO" id="GO:0003725">
    <property type="term" value="F:double-stranded RNA binding"/>
    <property type="evidence" value="ECO:0007669"/>
    <property type="project" value="InterPro"/>
</dbReference>
<feature type="domain" description="YrdC-like" evidence="1">
    <location>
        <begin position="14"/>
        <end position="200"/>
    </location>
</feature>
<dbReference type="PROSITE" id="PS51163">
    <property type="entry name" value="YRDC"/>
    <property type="match status" value="1"/>
</dbReference>
<gene>
    <name evidence="2" type="ORF">BOH73_09410</name>
    <name evidence="3" type="ORF">BOH74_06575</name>
</gene>
<dbReference type="Proteomes" id="UP000186677">
    <property type="component" value="Unassembled WGS sequence"/>
</dbReference>
<dbReference type="PANTHER" id="PTHR42828:SF3">
    <property type="entry name" value="THREONYLCARBAMOYL-AMP SYNTHASE"/>
    <property type="match status" value="1"/>
</dbReference>
<dbReference type="Pfam" id="PF01300">
    <property type="entry name" value="Sua5_yciO_yrdC"/>
    <property type="match status" value="1"/>
</dbReference>
<dbReference type="Proteomes" id="UP000185990">
    <property type="component" value="Unassembled WGS sequence"/>
</dbReference>
<dbReference type="PANTHER" id="PTHR42828">
    <property type="entry name" value="DHBP SYNTHASE RIBB-LIKE ALPHA/BETA DOMAIN-CONTAINING PROTEIN"/>
    <property type="match status" value="1"/>
</dbReference>